<dbReference type="SUPFAM" id="SSF141000">
    <property type="entry name" value="Glu-tRNAGln amidotransferase C subunit"/>
    <property type="match status" value="1"/>
</dbReference>
<dbReference type="Pfam" id="PF02686">
    <property type="entry name" value="GatC"/>
    <property type="match status" value="1"/>
</dbReference>
<dbReference type="GO" id="GO:0006450">
    <property type="term" value="P:regulation of translational fidelity"/>
    <property type="evidence" value="ECO:0007669"/>
    <property type="project" value="InterPro"/>
</dbReference>
<comment type="caution">
    <text evidence="1">The sequence shown here is derived from an EMBL/GenBank/DDBJ whole genome shotgun (WGS) entry which is preliminary data.</text>
</comment>
<dbReference type="GO" id="GO:0016740">
    <property type="term" value="F:transferase activity"/>
    <property type="evidence" value="ECO:0007669"/>
    <property type="project" value="UniProtKB-KW"/>
</dbReference>
<protein>
    <submittedName>
        <fullName evidence="1">Asp-tRNA(Asn)/Glu-tRNA(Gln) amidotransferase subunit GatC</fullName>
    </submittedName>
</protein>
<accession>A0A7C6E9V1</accession>
<gene>
    <name evidence="1" type="primary">gatC</name>
    <name evidence="1" type="ORF">ENW73_01015</name>
</gene>
<name>A0A7C6E9V1_UNCW3</name>
<keyword evidence="1" id="KW-0808">Transferase</keyword>
<evidence type="ECO:0000313" key="1">
    <source>
        <dbReference type="EMBL" id="HHS51435.1"/>
    </source>
</evidence>
<dbReference type="EMBL" id="DTLI01000025">
    <property type="protein sequence ID" value="HHS51435.1"/>
    <property type="molecule type" value="Genomic_DNA"/>
</dbReference>
<dbReference type="InterPro" id="IPR003837">
    <property type="entry name" value="GatC"/>
</dbReference>
<reference evidence="1" key="1">
    <citation type="journal article" date="2020" name="mSystems">
        <title>Genome- and Community-Level Interaction Insights into Carbon Utilization and Element Cycling Functions of Hydrothermarchaeota in Hydrothermal Sediment.</title>
        <authorList>
            <person name="Zhou Z."/>
            <person name="Liu Y."/>
            <person name="Xu W."/>
            <person name="Pan J."/>
            <person name="Luo Z.H."/>
            <person name="Li M."/>
        </authorList>
    </citation>
    <scope>NUCLEOTIDE SEQUENCE [LARGE SCALE GENOMIC DNA]</scope>
    <source>
        <strain evidence="1">SpSt-876</strain>
    </source>
</reference>
<proteinExistence type="predicted"/>
<dbReference type="InterPro" id="IPR036113">
    <property type="entry name" value="Asp/Glu-ADT_sf_sub_c"/>
</dbReference>
<sequence length="98" mass="11272">MLEQKELERLIRLTKIGLSETELELFGSQLAKIVDYFQNLKSLSLSNVEPTSHVVEITCPRRPDQKNPSPDNTLLAKMPWVKFDQFFVPIILDALSEE</sequence>
<dbReference type="AlphaFoldDB" id="A0A7C6E9V1"/>
<organism evidence="1">
    <name type="scientific">candidate division WOR-3 bacterium</name>
    <dbReference type="NCBI Taxonomy" id="2052148"/>
    <lineage>
        <taxon>Bacteria</taxon>
        <taxon>Bacteria division WOR-3</taxon>
    </lineage>
</organism>
<dbReference type="NCBIfam" id="TIGR00135">
    <property type="entry name" value="gatC"/>
    <property type="match status" value="1"/>
</dbReference>
<dbReference type="Gene3D" id="1.10.20.60">
    <property type="entry name" value="Glu-tRNAGln amidotransferase C subunit, N-terminal domain"/>
    <property type="match status" value="1"/>
</dbReference>